<dbReference type="OrthoDB" id="5980153at2759"/>
<protein>
    <submittedName>
        <fullName evidence="1">Uncharacterized protein</fullName>
    </submittedName>
</protein>
<accession>A0A8B6DF10</accession>
<dbReference type="EMBL" id="UYJE01003253">
    <property type="protein sequence ID" value="VDI17768.1"/>
    <property type="molecule type" value="Genomic_DNA"/>
</dbReference>
<evidence type="ECO:0000313" key="1">
    <source>
        <dbReference type="EMBL" id="VDI17768.1"/>
    </source>
</evidence>
<organism evidence="1 2">
    <name type="scientific">Mytilus galloprovincialis</name>
    <name type="common">Mediterranean mussel</name>
    <dbReference type="NCBI Taxonomy" id="29158"/>
    <lineage>
        <taxon>Eukaryota</taxon>
        <taxon>Metazoa</taxon>
        <taxon>Spiralia</taxon>
        <taxon>Lophotrochozoa</taxon>
        <taxon>Mollusca</taxon>
        <taxon>Bivalvia</taxon>
        <taxon>Autobranchia</taxon>
        <taxon>Pteriomorphia</taxon>
        <taxon>Mytilida</taxon>
        <taxon>Mytiloidea</taxon>
        <taxon>Mytilidae</taxon>
        <taxon>Mytilinae</taxon>
        <taxon>Mytilus</taxon>
    </lineage>
</organism>
<gene>
    <name evidence="1" type="ORF">MGAL_10B014519</name>
</gene>
<sequence length="169" mass="20035">MIERECICSRARRMLRKKPKEDWKREQKGQVVLKKYHGNISNYTLNKDEFLVEIKSLMEEGIKSGILLVHTDEYYDTLTEDKIRQRLQLLGEETSVSCQDMRFKLKNIERTFKLKMWHDHSDILNHSFVNFMTTIMYDAANFMTDNEYQTLARTTSSTTGQSIVEKPQL</sequence>
<reference evidence="1" key="1">
    <citation type="submission" date="2018-11" db="EMBL/GenBank/DDBJ databases">
        <authorList>
            <person name="Alioto T."/>
            <person name="Alioto T."/>
        </authorList>
    </citation>
    <scope>NUCLEOTIDE SEQUENCE</scope>
</reference>
<dbReference type="AlphaFoldDB" id="A0A8B6DF10"/>
<dbReference type="Proteomes" id="UP000596742">
    <property type="component" value="Unassembled WGS sequence"/>
</dbReference>
<keyword evidence="2" id="KW-1185">Reference proteome</keyword>
<comment type="caution">
    <text evidence="1">The sequence shown here is derived from an EMBL/GenBank/DDBJ whole genome shotgun (WGS) entry which is preliminary data.</text>
</comment>
<name>A0A8B6DF10_MYTGA</name>
<proteinExistence type="predicted"/>
<evidence type="ECO:0000313" key="2">
    <source>
        <dbReference type="Proteomes" id="UP000596742"/>
    </source>
</evidence>